<keyword evidence="3 8" id="KW-0812">Transmembrane</keyword>
<keyword evidence="10" id="KW-1185">Reference proteome</keyword>
<dbReference type="InParanoid" id="G8ZQ16"/>
<dbReference type="EMBL" id="HE616743">
    <property type="protein sequence ID" value="CCE90710.1"/>
    <property type="molecule type" value="Genomic_DNA"/>
</dbReference>
<name>G8ZQ16_TORDE</name>
<dbReference type="Proteomes" id="UP000005627">
    <property type="component" value="Chromosome 2"/>
</dbReference>
<sequence length="1222" mass="137548">MRNSRKPGHDYGNSSLLKALYNQYERWSAKIIKHPRVNIVLPLLIVILLSYNSILHFRSSSPTNVYIGRGQLINEGAQPGGFKIDRQLTMIQVWVESINEDNNILGKKSLLECLAFQNKITKGIPEGTAVNSPFEIWDQSLETLQRDRSPLHTINANKVDMPRYSFFKTWKVNGYITSAAGFIISVLAETKEFSKVQRVLSDNIEILNTISNVTSFHILASDGASKIRGESELAETFSFSFITLSKTCNLLLLLLHVLLIFYIIGSIRRHRFSIKSITGITIAMLTQIVLAITSSLTVTNLIFKVSYDNVPIRLFTWPITIILSSLQLRAIAAVSQSTTVDDDHIVDEPAAEFEHSTQEDNGFNGCFNVCLSRSHFQSMKGSVVFSLAVLFLFPFSRRMTHFMLLSLWIGHFLQFTFFSAVLSLDFRRLDGTDLVENFESDIRLDDEVIDISKRKSNIFVILTSSRVTSLVSVLYLILCNQRYSSVRPSSSILFKLFTYGWRRVFEFRRPFSRAIFDQNFVAEYAFGSTTGSDSLGCRTVTLSMESPLLTLKSKNKTLSREAIQSSYKSLFITPSSTSSYKIDLYYALQFLVFIILALSCTLLLLQKLMERLDIAKTVNLFDGGSNAKHGISRNSNVKNKEDSVGDPHLKDQVQVTTTDHFHMKELYRGGHSLDIMMIATSKAPFVVSVGLDHCVSVWSPLVNPIPNPTKIALPRKFWPLSKVVLSNDGSYIAFFGENGFITTWSRRHMKFIWELKLKQSSYSEENVARPLEALFRKITVPAFRSKHLQSLAKKAEASGRRASVASSEFVPIVTGGLDATYEKVEQMPIDDDDKNELVFVTPAGLIYSVRDDGNIKVEELTSSTHGFKSCKLLSSPRVNDRLVVCDEIGDLYIATVVNNKWRTRKLEVNYSRILKPAPSSCEFKTMQDDTDFALTSASTDHTIELVSFVGLIVRVIGKTADLLDAQTGTVIRSFAIDRFKPNSLRVFHDSPVHCKFCGSASVASFSIAYSNEECERVTMHTYKLESKTKTSICLRVERDLREIRCLGMESAIDTVHYIYDVEDWCVTDNNLLIGIRKIPQQIGSTKIGSSSISVNPNNEEAGSIMSRRKENKPVRDESSAYLVHNIWEGWTMSATGKFSLHKIPVGVNGLVSDRLGPLAKFGAKAVIVGFANVMDMFYIGHEDLIFSTETGDASKEETGLRFVNKRRDRFSHRKLPINYNSL</sequence>
<evidence type="ECO:0000256" key="5">
    <source>
        <dbReference type="ARBA" id="ARBA00022989"/>
    </source>
</evidence>
<dbReference type="PANTHER" id="PTHR46378:SF1">
    <property type="entry name" value="STEROL REGULATORY ELEMENT-BINDING PROTEIN CLEAVAGE-ACTIVATING PROTEIN"/>
    <property type="match status" value="1"/>
</dbReference>
<evidence type="ECO:0008006" key="11">
    <source>
        <dbReference type="Google" id="ProtNLM"/>
    </source>
</evidence>
<evidence type="ECO:0000256" key="1">
    <source>
        <dbReference type="ARBA" id="ARBA00004127"/>
    </source>
</evidence>
<dbReference type="GO" id="GO:0032936">
    <property type="term" value="C:SREBP-SCAP complex"/>
    <property type="evidence" value="ECO:0007669"/>
    <property type="project" value="TreeGrafter"/>
</dbReference>
<evidence type="ECO:0000256" key="8">
    <source>
        <dbReference type="SAM" id="Phobius"/>
    </source>
</evidence>
<protein>
    <recommendedName>
        <fullName evidence="11">Sterol regulatory element-binding protein cleavage-activating protein</fullName>
    </recommendedName>
</protein>
<dbReference type="AlphaFoldDB" id="G8ZQ16"/>
<dbReference type="InterPro" id="IPR036322">
    <property type="entry name" value="WD40_repeat_dom_sf"/>
</dbReference>
<comment type="subcellular location">
    <subcellularLocation>
        <location evidence="1">Endomembrane system</location>
        <topology evidence="1">Multi-pass membrane protein</topology>
    </subcellularLocation>
    <subcellularLocation>
        <location evidence="2">Endoplasmic reticulum membrane</location>
    </subcellularLocation>
</comment>
<dbReference type="STRING" id="1076872.G8ZQ16"/>
<evidence type="ECO:0000256" key="3">
    <source>
        <dbReference type="ARBA" id="ARBA00022692"/>
    </source>
</evidence>
<keyword evidence="7" id="KW-0325">Glycoprotein</keyword>
<dbReference type="HOGENOM" id="CLU_264915_0_0_1"/>
<dbReference type="eggNOG" id="KOG1933">
    <property type="taxonomic scope" value="Eukaryota"/>
</dbReference>
<dbReference type="InterPro" id="IPR030225">
    <property type="entry name" value="SCAP"/>
</dbReference>
<dbReference type="GO" id="GO:0032934">
    <property type="term" value="F:sterol binding"/>
    <property type="evidence" value="ECO:0007669"/>
    <property type="project" value="InterPro"/>
</dbReference>
<evidence type="ECO:0000256" key="7">
    <source>
        <dbReference type="ARBA" id="ARBA00023180"/>
    </source>
</evidence>
<reference evidence="9 10" key="1">
    <citation type="journal article" date="2011" name="Proc. Natl. Acad. Sci. U.S.A.">
        <title>Evolutionary erosion of yeast sex chromosomes by mating-type switching accidents.</title>
        <authorList>
            <person name="Gordon J.L."/>
            <person name="Armisen D."/>
            <person name="Proux-Wera E."/>
            <person name="Oheigeartaigh S.S."/>
            <person name="Byrne K.P."/>
            <person name="Wolfe K.H."/>
        </authorList>
    </citation>
    <scope>NUCLEOTIDE SEQUENCE [LARGE SCALE GENOMIC DNA]</scope>
    <source>
        <strain evidence="10">ATCC 10662 / CBS 1146 / NBRC 0425 / NCYC 2629 / NRRL Y-866</strain>
    </source>
</reference>
<dbReference type="GO" id="GO:0000139">
    <property type="term" value="C:Golgi membrane"/>
    <property type="evidence" value="ECO:0007669"/>
    <property type="project" value="InterPro"/>
</dbReference>
<feature type="transmembrane region" description="Helical" evidence="8">
    <location>
        <begin position="379"/>
        <end position="396"/>
    </location>
</feature>
<dbReference type="KEGG" id="tdl:TDEL_0B05810"/>
<dbReference type="OrthoDB" id="1914839at2759"/>
<feature type="transmembrane region" description="Helical" evidence="8">
    <location>
        <begin position="37"/>
        <end position="57"/>
    </location>
</feature>
<feature type="transmembrane region" description="Helical" evidence="8">
    <location>
        <begin position="250"/>
        <end position="267"/>
    </location>
</feature>
<feature type="transmembrane region" description="Helical" evidence="8">
    <location>
        <begin position="402"/>
        <end position="424"/>
    </location>
</feature>
<gene>
    <name evidence="9" type="primary">TDEL0B05810</name>
    <name evidence="9" type="ORF">TDEL_0B05810</name>
</gene>
<feature type="transmembrane region" description="Helical" evidence="8">
    <location>
        <begin position="584"/>
        <end position="605"/>
    </location>
</feature>
<evidence type="ECO:0000256" key="2">
    <source>
        <dbReference type="ARBA" id="ARBA00004586"/>
    </source>
</evidence>
<evidence type="ECO:0000313" key="9">
    <source>
        <dbReference type="EMBL" id="CCE90710.1"/>
    </source>
</evidence>
<evidence type="ECO:0000256" key="4">
    <source>
        <dbReference type="ARBA" id="ARBA00022824"/>
    </source>
</evidence>
<proteinExistence type="predicted"/>
<keyword evidence="6 8" id="KW-0472">Membrane</keyword>
<dbReference type="GO" id="GO:0032933">
    <property type="term" value="P:SREBP signaling pathway"/>
    <property type="evidence" value="ECO:0007669"/>
    <property type="project" value="InterPro"/>
</dbReference>
<feature type="transmembrane region" description="Helical" evidence="8">
    <location>
        <begin position="458"/>
        <end position="478"/>
    </location>
</feature>
<dbReference type="SUPFAM" id="SSF50978">
    <property type="entry name" value="WD40 repeat-like"/>
    <property type="match status" value="1"/>
</dbReference>
<dbReference type="GO" id="GO:0045540">
    <property type="term" value="P:regulation of cholesterol biosynthetic process"/>
    <property type="evidence" value="ECO:0007669"/>
    <property type="project" value="TreeGrafter"/>
</dbReference>
<dbReference type="PANTHER" id="PTHR46378">
    <property type="entry name" value="STEROL REGULATORY ELEMENT-BINDING PROTEIN CLEAVAGE-ACTIVATING PROTEIN"/>
    <property type="match status" value="1"/>
</dbReference>
<feature type="transmembrane region" description="Helical" evidence="8">
    <location>
        <begin position="279"/>
        <end position="303"/>
    </location>
</feature>
<evidence type="ECO:0000256" key="6">
    <source>
        <dbReference type="ARBA" id="ARBA00023136"/>
    </source>
</evidence>
<dbReference type="GeneID" id="11504947"/>
<dbReference type="RefSeq" id="XP_003679921.1">
    <property type="nucleotide sequence ID" value="XM_003679873.1"/>
</dbReference>
<organism evidence="9 10">
    <name type="scientific">Torulaspora delbrueckii</name>
    <name type="common">Yeast</name>
    <name type="synonym">Candida colliculosa</name>
    <dbReference type="NCBI Taxonomy" id="4950"/>
    <lineage>
        <taxon>Eukaryota</taxon>
        <taxon>Fungi</taxon>
        <taxon>Dikarya</taxon>
        <taxon>Ascomycota</taxon>
        <taxon>Saccharomycotina</taxon>
        <taxon>Saccharomycetes</taxon>
        <taxon>Saccharomycetales</taxon>
        <taxon>Saccharomycetaceae</taxon>
        <taxon>Torulaspora</taxon>
    </lineage>
</organism>
<keyword evidence="5 8" id="KW-1133">Transmembrane helix</keyword>
<keyword evidence="4" id="KW-0256">Endoplasmic reticulum</keyword>
<accession>G8ZQ16</accession>
<evidence type="ECO:0000313" key="10">
    <source>
        <dbReference type="Proteomes" id="UP000005627"/>
    </source>
</evidence>
<dbReference type="GO" id="GO:0005789">
    <property type="term" value="C:endoplasmic reticulum membrane"/>
    <property type="evidence" value="ECO:0007669"/>
    <property type="project" value="UniProtKB-SubCell"/>
</dbReference>